<reference evidence="4 5" key="1">
    <citation type="submission" date="2023-06" db="EMBL/GenBank/DDBJ databases">
        <authorList>
            <person name="Oyuntsetseg B."/>
            <person name="Kim S.B."/>
        </authorList>
    </citation>
    <scope>NUCLEOTIDE SEQUENCE [LARGE SCALE GENOMIC DNA]</scope>
    <source>
        <strain evidence="4 5">2-15</strain>
    </source>
</reference>
<name>A0A9Y2MNR3_9PSEU</name>
<evidence type="ECO:0000256" key="1">
    <source>
        <dbReference type="ARBA" id="ARBA00022987"/>
    </source>
</evidence>
<dbReference type="InterPro" id="IPR009430">
    <property type="entry name" value="GvpL/GvpF"/>
</dbReference>
<accession>A0A9Y2MNR3</accession>
<dbReference type="KEGG" id="acab:QRX50_26580"/>
<dbReference type="GO" id="GO:0031411">
    <property type="term" value="C:gas vesicle"/>
    <property type="evidence" value="ECO:0007669"/>
    <property type="project" value="UniProtKB-SubCell"/>
</dbReference>
<proteinExistence type="inferred from homology"/>
<evidence type="ECO:0000256" key="3">
    <source>
        <dbReference type="ARBA" id="ARBA00035643"/>
    </source>
</evidence>
<dbReference type="EMBL" id="CP127294">
    <property type="protein sequence ID" value="WIX75115.1"/>
    <property type="molecule type" value="Genomic_DNA"/>
</dbReference>
<comment type="subcellular location">
    <subcellularLocation>
        <location evidence="2">Gas vesicle</location>
    </subcellularLocation>
</comment>
<sequence length="256" mass="26954">MKATEETGVWLYAVTSEAGAAVLGGLAGVSAERPRAVTAGGLAAVVGDVPLSSFGEEALRHNLEDLDWLSTVARAHDSVIAALVEEGPVAPVRLATVYHDDASVRGAVEERCADFERTLEHVSGRVEWGVKAFLQTEPEPAADVTSGEGAGAAYLARRRKALASSEERQRHAAEQANHIHAELSELAADACTHPPQSRALTDQDGPMMLNGAYLVDAQRAERFAEAVASCGRGSPVLTVTLTGPWPPYSFSSLEGS</sequence>
<gene>
    <name evidence="4" type="ORF">QRX50_26580</name>
</gene>
<keyword evidence="1" id="KW-0304">Gas vesicle</keyword>
<evidence type="ECO:0000256" key="2">
    <source>
        <dbReference type="ARBA" id="ARBA00035108"/>
    </source>
</evidence>
<dbReference type="Proteomes" id="UP001236014">
    <property type="component" value="Chromosome"/>
</dbReference>
<comment type="similarity">
    <text evidence="3">Belongs to the gas vesicle GvpF/GvpL family.</text>
</comment>
<dbReference type="AlphaFoldDB" id="A0A9Y2MNR3"/>
<dbReference type="GO" id="GO:0031412">
    <property type="term" value="P:gas vesicle organization"/>
    <property type="evidence" value="ECO:0007669"/>
    <property type="project" value="InterPro"/>
</dbReference>
<evidence type="ECO:0000313" key="5">
    <source>
        <dbReference type="Proteomes" id="UP001236014"/>
    </source>
</evidence>
<dbReference type="Pfam" id="PF06386">
    <property type="entry name" value="GvpL_GvpF"/>
    <property type="match status" value="1"/>
</dbReference>
<keyword evidence="5" id="KW-1185">Reference proteome</keyword>
<dbReference type="PANTHER" id="PTHR36852">
    <property type="entry name" value="PROTEIN GVPL 2"/>
    <property type="match status" value="1"/>
</dbReference>
<dbReference type="PANTHER" id="PTHR36852:SF1">
    <property type="entry name" value="PROTEIN GVPL 2"/>
    <property type="match status" value="1"/>
</dbReference>
<evidence type="ECO:0000313" key="4">
    <source>
        <dbReference type="EMBL" id="WIX75115.1"/>
    </source>
</evidence>
<organism evidence="4 5">
    <name type="scientific">Amycolatopsis carbonis</name>
    <dbReference type="NCBI Taxonomy" id="715471"/>
    <lineage>
        <taxon>Bacteria</taxon>
        <taxon>Bacillati</taxon>
        <taxon>Actinomycetota</taxon>
        <taxon>Actinomycetes</taxon>
        <taxon>Pseudonocardiales</taxon>
        <taxon>Pseudonocardiaceae</taxon>
        <taxon>Amycolatopsis</taxon>
    </lineage>
</organism>
<protein>
    <submittedName>
        <fullName evidence="4">GvpL/GvpF family gas vesicle protein</fullName>
    </submittedName>
</protein>
<dbReference type="RefSeq" id="WP_285965892.1">
    <property type="nucleotide sequence ID" value="NZ_CP127294.1"/>
</dbReference>